<feature type="compositionally biased region" description="Acidic residues" evidence="14">
    <location>
        <begin position="58"/>
        <end position="77"/>
    </location>
</feature>
<evidence type="ECO:0000256" key="10">
    <source>
        <dbReference type="ARBA" id="ARBA00023136"/>
    </source>
</evidence>
<keyword evidence="19" id="KW-1185">Reference proteome</keyword>
<keyword evidence="8" id="KW-0677">Repeat</keyword>
<dbReference type="SUPFAM" id="SSF57903">
    <property type="entry name" value="FYVE/PHD zinc finger"/>
    <property type="match status" value="1"/>
</dbReference>
<dbReference type="Proteomes" id="UP000014760">
    <property type="component" value="Unassembled WGS sequence"/>
</dbReference>
<dbReference type="PANTHER" id="PTHR21345:SF3">
    <property type="entry name" value="PROTEIN SPIRE"/>
    <property type="match status" value="1"/>
</dbReference>
<dbReference type="GO" id="GO:0030041">
    <property type="term" value="P:actin filament polymerization"/>
    <property type="evidence" value="ECO:0007669"/>
    <property type="project" value="TreeGrafter"/>
</dbReference>
<evidence type="ECO:0000256" key="7">
    <source>
        <dbReference type="ARBA" id="ARBA00022490"/>
    </source>
</evidence>
<evidence type="ECO:0000256" key="13">
    <source>
        <dbReference type="ARBA" id="ARBA00023329"/>
    </source>
</evidence>
<dbReference type="Pfam" id="PF16474">
    <property type="entry name" value="KIND"/>
    <property type="match status" value="1"/>
</dbReference>
<evidence type="ECO:0000256" key="8">
    <source>
        <dbReference type="ARBA" id="ARBA00022737"/>
    </source>
</evidence>
<dbReference type="InterPro" id="IPR003124">
    <property type="entry name" value="WH2_dom"/>
</dbReference>
<dbReference type="PANTHER" id="PTHR21345">
    <property type="entry name" value="SPIRE"/>
    <property type="match status" value="1"/>
</dbReference>
<dbReference type="GO" id="GO:0015031">
    <property type="term" value="P:protein transport"/>
    <property type="evidence" value="ECO:0007669"/>
    <property type="project" value="UniProtKB-KW"/>
</dbReference>
<name>R7VM94_CAPTE</name>
<dbReference type="EMBL" id="KB291919">
    <property type="protein sequence ID" value="ELU18445.1"/>
    <property type="molecule type" value="Genomic_DNA"/>
</dbReference>
<accession>R7VM94</accession>
<reference evidence="17 19" key="2">
    <citation type="journal article" date="2013" name="Nature">
        <title>Insights into bilaterian evolution from three spiralian genomes.</title>
        <authorList>
            <person name="Simakov O."/>
            <person name="Marletaz F."/>
            <person name="Cho S.J."/>
            <person name="Edsinger-Gonzales E."/>
            <person name="Havlak P."/>
            <person name="Hellsten U."/>
            <person name="Kuo D.H."/>
            <person name="Larsson T."/>
            <person name="Lv J."/>
            <person name="Arendt D."/>
            <person name="Savage R."/>
            <person name="Osoegawa K."/>
            <person name="de Jong P."/>
            <person name="Grimwood J."/>
            <person name="Chapman J.A."/>
            <person name="Shapiro H."/>
            <person name="Aerts A."/>
            <person name="Otillar R.P."/>
            <person name="Terry A.Y."/>
            <person name="Boore J.L."/>
            <person name="Grigoriev I.V."/>
            <person name="Lindberg D.R."/>
            <person name="Seaver E.C."/>
            <person name="Weisblat D.A."/>
            <person name="Putnam N.H."/>
            <person name="Rokhsar D.S."/>
        </authorList>
    </citation>
    <scope>NUCLEOTIDE SEQUENCE</scope>
    <source>
        <strain evidence="17 19">I ESC-2004</strain>
    </source>
</reference>
<feature type="region of interest" description="Disordered" evidence="14">
    <location>
        <begin position="326"/>
        <end position="350"/>
    </location>
</feature>
<comment type="similarity">
    <text evidence="4">Belongs to the spire family.</text>
</comment>
<reference evidence="19" key="1">
    <citation type="submission" date="2012-12" db="EMBL/GenBank/DDBJ databases">
        <authorList>
            <person name="Hellsten U."/>
            <person name="Grimwood J."/>
            <person name="Chapman J.A."/>
            <person name="Shapiro H."/>
            <person name="Aerts A."/>
            <person name="Otillar R.P."/>
            <person name="Terry A.Y."/>
            <person name="Boore J.L."/>
            <person name="Simakov O."/>
            <person name="Marletaz F."/>
            <person name="Cho S.-J."/>
            <person name="Edsinger-Gonzales E."/>
            <person name="Havlak P."/>
            <person name="Kuo D.-H."/>
            <person name="Larsson T."/>
            <person name="Lv J."/>
            <person name="Arendt D."/>
            <person name="Savage R."/>
            <person name="Osoegawa K."/>
            <person name="de Jong P."/>
            <person name="Lindberg D.R."/>
            <person name="Seaver E.C."/>
            <person name="Weisblat D.A."/>
            <person name="Putnam N.H."/>
            <person name="Grigoriev I.V."/>
            <person name="Rokhsar D.S."/>
        </authorList>
    </citation>
    <scope>NUCLEOTIDE SEQUENCE</scope>
    <source>
        <strain evidence="19">I ESC-2004</strain>
    </source>
</reference>
<dbReference type="GO" id="GO:0051295">
    <property type="term" value="P:establishment of meiotic spindle localization"/>
    <property type="evidence" value="ECO:0007669"/>
    <property type="project" value="TreeGrafter"/>
</dbReference>
<dbReference type="GO" id="GO:0040038">
    <property type="term" value="P:polar body extrusion after meiotic divisions"/>
    <property type="evidence" value="ECO:0007669"/>
    <property type="project" value="TreeGrafter"/>
</dbReference>
<evidence type="ECO:0000256" key="6">
    <source>
        <dbReference type="ARBA" id="ARBA00022475"/>
    </source>
</evidence>
<keyword evidence="9" id="KW-0653">Protein transport</keyword>
<dbReference type="GO" id="GO:0030659">
    <property type="term" value="C:cytoplasmic vesicle membrane"/>
    <property type="evidence" value="ECO:0007669"/>
    <property type="project" value="UniProtKB-SubCell"/>
</dbReference>
<dbReference type="GO" id="GO:0048193">
    <property type="term" value="P:Golgi vesicle transport"/>
    <property type="evidence" value="ECO:0007669"/>
    <property type="project" value="TreeGrafter"/>
</dbReference>
<dbReference type="InterPro" id="IPR011019">
    <property type="entry name" value="KIND_dom"/>
</dbReference>
<dbReference type="GO" id="GO:0003779">
    <property type="term" value="F:actin binding"/>
    <property type="evidence" value="ECO:0007669"/>
    <property type="project" value="UniProtKB-KW"/>
</dbReference>
<evidence type="ECO:0000259" key="16">
    <source>
        <dbReference type="PROSITE" id="PS51377"/>
    </source>
</evidence>
<keyword evidence="6" id="KW-1003">Cell membrane</keyword>
<keyword evidence="11" id="KW-0009">Actin-binding</keyword>
<dbReference type="PROSITE" id="PS51082">
    <property type="entry name" value="WH2"/>
    <property type="match status" value="1"/>
</dbReference>
<dbReference type="AlphaFoldDB" id="R7VM94"/>
<dbReference type="GO" id="GO:0051639">
    <property type="term" value="P:actin filament network formation"/>
    <property type="evidence" value="ECO:0007669"/>
    <property type="project" value="TreeGrafter"/>
</dbReference>
<dbReference type="GO" id="GO:0045010">
    <property type="term" value="P:actin nucleation"/>
    <property type="evidence" value="ECO:0007669"/>
    <property type="project" value="InterPro"/>
</dbReference>
<evidence type="ECO:0000256" key="2">
    <source>
        <dbReference type="ARBA" id="ARBA00004245"/>
    </source>
</evidence>
<dbReference type="HOGENOM" id="CLU_018839_0_0_1"/>
<feature type="region of interest" description="Disordered" evidence="14">
    <location>
        <begin position="54"/>
        <end position="77"/>
    </location>
</feature>
<evidence type="ECO:0000256" key="12">
    <source>
        <dbReference type="ARBA" id="ARBA00023212"/>
    </source>
</evidence>
<dbReference type="EnsemblMetazoa" id="CapteT188903">
    <property type="protein sequence ID" value="CapteP188903"/>
    <property type="gene ID" value="CapteG188903"/>
</dbReference>
<reference evidence="18" key="3">
    <citation type="submission" date="2015-06" db="UniProtKB">
        <authorList>
            <consortium name="EnsemblMetazoa"/>
        </authorList>
    </citation>
    <scope>IDENTIFICATION</scope>
</reference>
<dbReference type="GO" id="GO:0005886">
    <property type="term" value="C:plasma membrane"/>
    <property type="evidence" value="ECO:0007669"/>
    <property type="project" value="UniProtKB-SubCell"/>
</dbReference>
<dbReference type="PROSITE" id="PS51377">
    <property type="entry name" value="KIND"/>
    <property type="match status" value="1"/>
</dbReference>
<dbReference type="InterPro" id="IPR011011">
    <property type="entry name" value="Znf_FYVE_PHD"/>
</dbReference>
<evidence type="ECO:0008006" key="20">
    <source>
        <dbReference type="Google" id="ProtNLM"/>
    </source>
</evidence>
<dbReference type="OrthoDB" id="10043757at2759"/>
<evidence type="ECO:0000256" key="4">
    <source>
        <dbReference type="ARBA" id="ARBA00010956"/>
    </source>
</evidence>
<evidence type="ECO:0000256" key="1">
    <source>
        <dbReference type="ARBA" id="ARBA00004180"/>
    </source>
</evidence>
<keyword evidence="12" id="KW-0206">Cytoskeleton</keyword>
<evidence type="ECO:0000256" key="5">
    <source>
        <dbReference type="ARBA" id="ARBA00022448"/>
    </source>
</evidence>
<feature type="compositionally biased region" description="Low complexity" evidence="14">
    <location>
        <begin position="550"/>
        <end position="564"/>
    </location>
</feature>
<dbReference type="EMBL" id="AMQN01016291">
    <property type="status" value="NOT_ANNOTATED_CDS"/>
    <property type="molecule type" value="Genomic_DNA"/>
</dbReference>
<feature type="domain" description="WH2" evidence="15">
    <location>
        <begin position="250"/>
        <end position="267"/>
    </location>
</feature>
<gene>
    <name evidence="17" type="ORF">CAPTEDRAFT_188903</name>
</gene>
<evidence type="ECO:0000313" key="19">
    <source>
        <dbReference type="Proteomes" id="UP000014760"/>
    </source>
</evidence>
<dbReference type="GO" id="GO:0005856">
    <property type="term" value="C:cytoskeleton"/>
    <property type="evidence" value="ECO:0007669"/>
    <property type="project" value="UniProtKB-SubCell"/>
</dbReference>
<dbReference type="GO" id="GO:0005938">
    <property type="term" value="C:cell cortex"/>
    <property type="evidence" value="ECO:0007669"/>
    <property type="project" value="TreeGrafter"/>
</dbReference>
<feature type="region of interest" description="Disordered" evidence="14">
    <location>
        <begin position="374"/>
        <end position="396"/>
    </location>
</feature>
<evidence type="ECO:0000256" key="11">
    <source>
        <dbReference type="ARBA" id="ARBA00023203"/>
    </source>
</evidence>
<keyword evidence="13" id="KW-0968">Cytoplasmic vesicle</keyword>
<dbReference type="STRING" id="283909.R7VM94"/>
<keyword evidence="7" id="KW-0963">Cytoplasm</keyword>
<feature type="domain" description="KIND" evidence="16">
    <location>
        <begin position="1"/>
        <end position="120"/>
    </location>
</feature>
<evidence type="ECO:0000256" key="14">
    <source>
        <dbReference type="SAM" id="MobiDB-lite"/>
    </source>
</evidence>
<organism evidence="17">
    <name type="scientific">Capitella teleta</name>
    <name type="common">Polychaete worm</name>
    <dbReference type="NCBI Taxonomy" id="283909"/>
    <lineage>
        <taxon>Eukaryota</taxon>
        <taxon>Metazoa</taxon>
        <taxon>Spiralia</taxon>
        <taxon>Lophotrochozoa</taxon>
        <taxon>Annelida</taxon>
        <taxon>Polychaeta</taxon>
        <taxon>Sedentaria</taxon>
        <taxon>Scolecida</taxon>
        <taxon>Capitellidae</taxon>
        <taxon>Capitella</taxon>
    </lineage>
</organism>
<evidence type="ECO:0000256" key="3">
    <source>
        <dbReference type="ARBA" id="ARBA00004413"/>
    </source>
</evidence>
<proteinExistence type="inferred from homology"/>
<feature type="compositionally biased region" description="Polar residues" evidence="14">
    <location>
        <begin position="524"/>
        <end position="544"/>
    </location>
</feature>
<keyword evidence="10" id="KW-0472">Membrane</keyword>
<dbReference type="Gene3D" id="1.10.510.10">
    <property type="entry name" value="Transferase(Phosphotransferase) domain 1"/>
    <property type="match status" value="1"/>
</dbReference>
<dbReference type="InterPro" id="IPR029901">
    <property type="entry name" value="Spire"/>
</dbReference>
<comment type="subcellular location">
    <subcellularLocation>
        <location evidence="3">Cell membrane</location>
        <topology evidence="3">Peripheral membrane protein</topology>
        <orientation evidence="3">Cytoplasmic side</orientation>
    </subcellularLocation>
    <subcellularLocation>
        <location evidence="2">Cytoplasm</location>
        <location evidence="2">Cytoskeleton</location>
    </subcellularLocation>
    <subcellularLocation>
        <location evidence="1">Cytoplasmic vesicle membrane</location>
        <topology evidence="1">Peripheral membrane protein</topology>
        <orientation evidence="1">Cytoplasmic side</orientation>
    </subcellularLocation>
</comment>
<evidence type="ECO:0000313" key="18">
    <source>
        <dbReference type="EnsemblMetazoa" id="CapteP188903"/>
    </source>
</evidence>
<keyword evidence="5" id="KW-0813">Transport</keyword>
<sequence>MDNITGGDCRVRIRSLELVQSLGVVVFRALDFGLSDHEEQQLSASLEDLLEKMTGSVNEEEEEGEDEGIEGDSSPAEEDDVRLRLTGVIQACVSHLQPPQEAASHYKAVCRALVAEAVELASFLEKMAATQEPGGEDFVDADRLEQLKRADWARLWIQVMSELRRGAQLKKVEHISSNSLEFEFTPYEILMEDIRSRRYTLNKVMVDGDIPSRMKEDAHDLILDFIRSRPPLHPMKERKVKDIPAKSLDPREQLMQSIRQEQRLRPTPGRIIESSRTKLNDEDATPLPSRKVIKADLNLLMSNSFDDEDLCETDDDDDVFDDKNKVLPPPIAPFTPLSPRSPPKQTPWQQTAELDPAVKAVIFARQRRRSITVCESPSNPTKSLAAHPEAGPPATAKRSVSSYLRELMTADYCYQPRNLQSSLECLSLTIEEVMHIRSVLTKAELECLITDPELYSLVAKGKICFTCKEVKFSIFGQWANKCKFCQRQVCSSCVSKMAIPTEHFEHIPVYTLTPSPLTPSKTSHVVTTTRTGSAPSSPTAQQRKSPPHISLSPSVASSNGSSPRSGEHLSPQSGAKRGILQRAKTLAKGSDVLDAPLMSICRDCKAMIVNIIKASRTCLATAPDLQKIYDECPSKRATRNFHLDLKPVYKVIPF</sequence>
<feature type="region of interest" description="Disordered" evidence="14">
    <location>
        <begin position="518"/>
        <end position="576"/>
    </location>
</feature>
<dbReference type="GO" id="GO:0008017">
    <property type="term" value="F:microtubule binding"/>
    <property type="evidence" value="ECO:0007669"/>
    <property type="project" value="TreeGrafter"/>
</dbReference>
<dbReference type="GO" id="GO:0036089">
    <property type="term" value="P:cleavage furrow formation"/>
    <property type="evidence" value="ECO:0007669"/>
    <property type="project" value="TreeGrafter"/>
</dbReference>
<evidence type="ECO:0000313" key="17">
    <source>
        <dbReference type="EMBL" id="ELU18445.1"/>
    </source>
</evidence>
<evidence type="ECO:0000259" key="15">
    <source>
        <dbReference type="PROSITE" id="PS51082"/>
    </source>
</evidence>
<evidence type="ECO:0000256" key="9">
    <source>
        <dbReference type="ARBA" id="ARBA00022927"/>
    </source>
</evidence>
<protein>
    <recommendedName>
        <fullName evidence="20">KIND domain-containing protein</fullName>
    </recommendedName>
</protein>
<dbReference type="FunCoup" id="R7VM94">
    <property type="interactions" value="289"/>
</dbReference>
<dbReference type="OMA" id="EEDSPNH"/>